<gene>
    <name evidence="1" type="ORF">ElP_56600</name>
</gene>
<dbReference type="Proteomes" id="UP000317835">
    <property type="component" value="Chromosome"/>
</dbReference>
<dbReference type="AlphaFoldDB" id="A0A518HA89"/>
<evidence type="ECO:0000313" key="1">
    <source>
        <dbReference type="EMBL" id="QDV37717.1"/>
    </source>
</evidence>
<accession>A0A518HA89</accession>
<protein>
    <submittedName>
        <fullName evidence="1">Uncharacterized protein</fullName>
    </submittedName>
</protein>
<name>A0A518HA89_9BACT</name>
<organism evidence="1 2">
    <name type="scientific">Tautonia plasticadhaerens</name>
    <dbReference type="NCBI Taxonomy" id="2527974"/>
    <lineage>
        <taxon>Bacteria</taxon>
        <taxon>Pseudomonadati</taxon>
        <taxon>Planctomycetota</taxon>
        <taxon>Planctomycetia</taxon>
        <taxon>Isosphaerales</taxon>
        <taxon>Isosphaeraceae</taxon>
        <taxon>Tautonia</taxon>
    </lineage>
</organism>
<dbReference type="KEGG" id="tpla:ElP_56600"/>
<sequence length="684" mass="77408">MTTDIVSCSGKYLEAEPKKCGEQYDEDDVPLSAADRISVVFEEQFRRYCDLFITYYKRTPHHTRCGYDRPFYQKNYRKGGRIGQPIPLVDSPDGSWTVLTDTVEKHLDYHQWLDYTTYTGGKPAFREGDHFWLGLHAGKSTSYTTIDLDNHRQIALYRGGFNNTGRPRVCQYITLDYFRQIKKVHDHFPGRIWCVSSDSLGLDVIERHGLRTVEASHDRTTRRLEAIGLHGVEAHPMRGRCKRRPFGEHYRTITAAGLLETWQDQLDHFDNPTTPDLIAVVESILTLLSDQWRAYESFARAKIPDIHRGEVARIRRWVDDGFPDEDRVIVGLQSSSLASLAADAVAATGGNGHDSPLSGLSGASAGGNTIPSYLSSYKMTNKEPRPRATAASLLLHDFRMGDWPLKVEEVARDGLPGPDCLQTAAHELAKWLYWVELYDTPRGERAEAVLDLLKTFAATKGNGYISRLEEGKADLVEGNLKRIVESVARIDNPEALAWFLKTRQRRDSGKYSRLIYVAPLICSGASRSLPFRPMTRSKATCKEPRSDRLPDQIESTLDAVVKRFGMRKRGGDYPFVTFARRLVNLLFDNEGRADIDLETFLGWTNNSRSQNDRFKKLLAQANIIHGDWERTIKRGVKSATYKLTAQTMKAMGLDYAAEEAGWKNVVGLTVSPAEYRKLKEMGLD</sequence>
<reference evidence="1 2" key="1">
    <citation type="submission" date="2019-02" db="EMBL/GenBank/DDBJ databases">
        <title>Deep-cultivation of Planctomycetes and their phenomic and genomic characterization uncovers novel biology.</title>
        <authorList>
            <person name="Wiegand S."/>
            <person name="Jogler M."/>
            <person name="Boedeker C."/>
            <person name="Pinto D."/>
            <person name="Vollmers J."/>
            <person name="Rivas-Marin E."/>
            <person name="Kohn T."/>
            <person name="Peeters S.H."/>
            <person name="Heuer A."/>
            <person name="Rast P."/>
            <person name="Oberbeckmann S."/>
            <person name="Bunk B."/>
            <person name="Jeske O."/>
            <person name="Meyerdierks A."/>
            <person name="Storesund J.E."/>
            <person name="Kallscheuer N."/>
            <person name="Luecker S."/>
            <person name="Lage O.M."/>
            <person name="Pohl T."/>
            <person name="Merkel B.J."/>
            <person name="Hornburger P."/>
            <person name="Mueller R.-W."/>
            <person name="Bruemmer F."/>
            <person name="Labrenz M."/>
            <person name="Spormann A.M."/>
            <person name="Op den Camp H."/>
            <person name="Overmann J."/>
            <person name="Amann R."/>
            <person name="Jetten M.S.M."/>
            <person name="Mascher T."/>
            <person name="Medema M.H."/>
            <person name="Devos D.P."/>
            <person name="Kaster A.-K."/>
            <person name="Ovreas L."/>
            <person name="Rohde M."/>
            <person name="Galperin M.Y."/>
            <person name="Jogler C."/>
        </authorList>
    </citation>
    <scope>NUCLEOTIDE SEQUENCE [LARGE SCALE GENOMIC DNA]</scope>
    <source>
        <strain evidence="1 2">ElP</strain>
    </source>
</reference>
<evidence type="ECO:0000313" key="2">
    <source>
        <dbReference type="Proteomes" id="UP000317835"/>
    </source>
</evidence>
<dbReference type="EMBL" id="CP036426">
    <property type="protein sequence ID" value="QDV37717.1"/>
    <property type="molecule type" value="Genomic_DNA"/>
</dbReference>
<proteinExistence type="predicted"/>
<keyword evidence="2" id="KW-1185">Reference proteome</keyword>